<evidence type="ECO:0000313" key="17">
    <source>
        <dbReference type="Proteomes" id="UP000449547"/>
    </source>
</evidence>
<dbReference type="Proteomes" id="UP000449547">
    <property type="component" value="Unassembled WGS sequence"/>
</dbReference>
<feature type="domain" description="Helicase ATP-binding" evidence="13">
    <location>
        <begin position="46"/>
        <end position="222"/>
    </location>
</feature>
<dbReference type="EMBL" id="SWFT01000163">
    <property type="protein sequence ID" value="KAA8896699.1"/>
    <property type="molecule type" value="Genomic_DNA"/>
</dbReference>
<evidence type="ECO:0000256" key="12">
    <source>
        <dbReference type="SAM" id="MobiDB-lite"/>
    </source>
</evidence>
<keyword evidence="7" id="KW-0067">ATP-binding</keyword>
<dbReference type="PROSITE" id="PS51194">
    <property type="entry name" value="HELICASE_CTER"/>
    <property type="match status" value="1"/>
</dbReference>
<evidence type="ECO:0000259" key="15">
    <source>
        <dbReference type="PROSITE" id="PS51195"/>
    </source>
</evidence>
<evidence type="ECO:0000256" key="3">
    <source>
        <dbReference type="ARBA" id="ARBA00022517"/>
    </source>
</evidence>
<name>A0A642UGN6_DIURU</name>
<evidence type="ECO:0000256" key="5">
    <source>
        <dbReference type="ARBA" id="ARBA00022801"/>
    </source>
</evidence>
<dbReference type="PANTHER" id="PTHR47959">
    <property type="entry name" value="ATP-DEPENDENT RNA HELICASE RHLE-RELATED"/>
    <property type="match status" value="1"/>
</dbReference>
<feature type="domain" description="DEAD-box RNA helicase Q" evidence="15">
    <location>
        <begin position="15"/>
        <end position="43"/>
    </location>
</feature>
<evidence type="ECO:0000256" key="8">
    <source>
        <dbReference type="ARBA" id="ARBA00022884"/>
    </source>
</evidence>
<dbReference type="AlphaFoldDB" id="A0A642UGN6"/>
<evidence type="ECO:0000256" key="6">
    <source>
        <dbReference type="ARBA" id="ARBA00022806"/>
    </source>
</evidence>
<keyword evidence="4" id="KW-0547">Nucleotide-binding</keyword>
<dbReference type="Pfam" id="PF00270">
    <property type="entry name" value="DEAD"/>
    <property type="match status" value="1"/>
</dbReference>
<dbReference type="PROSITE" id="PS51192">
    <property type="entry name" value="HELICASE_ATP_BIND_1"/>
    <property type="match status" value="1"/>
</dbReference>
<dbReference type="EC" id="3.6.4.13" evidence="2"/>
<evidence type="ECO:0000256" key="10">
    <source>
        <dbReference type="ARBA" id="ARBA00047984"/>
    </source>
</evidence>
<evidence type="ECO:0000256" key="4">
    <source>
        <dbReference type="ARBA" id="ARBA00022741"/>
    </source>
</evidence>
<sequence length="550" mass="62136">MSFFRSFSTSVARFTKVADLQLDPRLIKAVTKAGFTELTPVQEKTVVPALENSGVVARAKTGTGKTLAFVLPTVNELLLNKNRRGVSTLVIAPTRDLAMQIEEEYQKVVSKLPRSAGVTTTMMTGGKPTYFNPQRPPSIVIATPGRLADMLSKSPVAEAFKNLQYRVYDEADRLLEQGFEDELLDIESKIPTTDYKSMLFSATIDTRVDRFATKAIGPGYTYINCVAEDDTEAHENIHQTLVLSEDIAQSYEKALSQIIRGLERPDFKAILFVPTKAAVSMLEQMFESAQMHRLYDTDLVHRTYRSQIVSLSSALNQAKRDRVVKKFKAAKHGLLIATDVAARGMDFTGISDVYMVSPSNQVADYVHKIGRTARAGTSGRAWLFLSQNERRYVLALQRERGISFKEELKGEEIETISDLWENIAIPEAETVDNFINSALSAERQSISSFKMNAERLMPEIVGLYRKIVNNPEARFNISDRTYQQTVQIRGDIANQFFSLNGRGFGIRRDNNSKYQKRKTFDNYHARGSYSKRSDKFQNRSPRSSRKWDDF</sequence>
<comment type="catalytic activity">
    <reaction evidence="10">
        <text>ATP + H2O = ADP + phosphate + H(+)</text>
        <dbReference type="Rhea" id="RHEA:13065"/>
        <dbReference type="ChEBI" id="CHEBI:15377"/>
        <dbReference type="ChEBI" id="CHEBI:15378"/>
        <dbReference type="ChEBI" id="CHEBI:30616"/>
        <dbReference type="ChEBI" id="CHEBI:43474"/>
        <dbReference type="ChEBI" id="CHEBI:456216"/>
        <dbReference type="EC" id="3.6.4.13"/>
    </reaction>
</comment>
<dbReference type="InterPro" id="IPR014001">
    <property type="entry name" value="Helicase_ATP-bd"/>
</dbReference>
<comment type="caution">
    <text evidence="16">The sequence shown here is derived from an EMBL/GenBank/DDBJ whole genome shotgun (WGS) entry which is preliminary data.</text>
</comment>
<keyword evidence="9" id="KW-0539">Nucleus</keyword>
<keyword evidence="8" id="KW-0694">RNA-binding</keyword>
<organism evidence="16 17">
    <name type="scientific">Diutina rugosa</name>
    <name type="common">Yeast</name>
    <name type="synonym">Candida rugosa</name>
    <dbReference type="NCBI Taxonomy" id="5481"/>
    <lineage>
        <taxon>Eukaryota</taxon>
        <taxon>Fungi</taxon>
        <taxon>Dikarya</taxon>
        <taxon>Ascomycota</taxon>
        <taxon>Saccharomycotina</taxon>
        <taxon>Pichiomycetes</taxon>
        <taxon>Debaryomycetaceae</taxon>
        <taxon>Diutina</taxon>
    </lineage>
</organism>
<feature type="domain" description="Helicase C-terminal" evidence="14">
    <location>
        <begin position="246"/>
        <end position="416"/>
    </location>
</feature>
<dbReference type="Pfam" id="PF00271">
    <property type="entry name" value="Helicase_C"/>
    <property type="match status" value="1"/>
</dbReference>
<dbReference type="SMART" id="SM00490">
    <property type="entry name" value="HELICc"/>
    <property type="match status" value="1"/>
</dbReference>
<dbReference type="SMART" id="SM00487">
    <property type="entry name" value="DEXDc"/>
    <property type="match status" value="1"/>
</dbReference>
<evidence type="ECO:0000256" key="7">
    <source>
        <dbReference type="ARBA" id="ARBA00022840"/>
    </source>
</evidence>
<proteinExistence type="predicted"/>
<dbReference type="VEuPathDB" id="FungiDB:DIURU_005711"/>
<dbReference type="OMA" id="AYKVMLF"/>
<keyword evidence="5" id="KW-0378">Hydrolase</keyword>
<dbReference type="GO" id="GO:0005524">
    <property type="term" value="F:ATP binding"/>
    <property type="evidence" value="ECO:0007669"/>
    <property type="project" value="UniProtKB-KW"/>
</dbReference>
<accession>A0A642UGN6</accession>
<dbReference type="OrthoDB" id="193716at2759"/>
<protein>
    <recommendedName>
        <fullName evidence="2">RNA helicase</fullName>
        <ecNumber evidence="2">3.6.4.13</ecNumber>
    </recommendedName>
</protein>
<evidence type="ECO:0000256" key="2">
    <source>
        <dbReference type="ARBA" id="ARBA00012552"/>
    </source>
</evidence>
<evidence type="ECO:0000256" key="1">
    <source>
        <dbReference type="ARBA" id="ARBA00004604"/>
    </source>
</evidence>
<keyword evidence="6" id="KW-0347">Helicase</keyword>
<reference evidence="16 17" key="1">
    <citation type="submission" date="2019-07" db="EMBL/GenBank/DDBJ databases">
        <title>Genome assembly of two rare yeast pathogens: Diutina rugosa and Trichomonascus ciferrii.</title>
        <authorList>
            <person name="Mixao V."/>
            <person name="Saus E."/>
            <person name="Hansen A."/>
            <person name="Lass-Flor C."/>
            <person name="Gabaldon T."/>
        </authorList>
    </citation>
    <scope>NUCLEOTIDE SEQUENCE [LARGE SCALE GENOMIC DNA]</scope>
    <source>
        <strain evidence="16 17">CBS 613</strain>
    </source>
</reference>
<dbReference type="InterPro" id="IPR011545">
    <property type="entry name" value="DEAD/DEAH_box_helicase_dom"/>
</dbReference>
<evidence type="ECO:0000259" key="14">
    <source>
        <dbReference type="PROSITE" id="PS51194"/>
    </source>
</evidence>
<dbReference type="InterPro" id="IPR014014">
    <property type="entry name" value="RNA_helicase_DEAD_Q_motif"/>
</dbReference>
<dbReference type="InterPro" id="IPR050079">
    <property type="entry name" value="DEAD_box_RNA_helicase"/>
</dbReference>
<dbReference type="InterPro" id="IPR027417">
    <property type="entry name" value="P-loop_NTPase"/>
</dbReference>
<evidence type="ECO:0000313" key="16">
    <source>
        <dbReference type="EMBL" id="KAA8896699.1"/>
    </source>
</evidence>
<keyword evidence="3" id="KW-0690">Ribosome biogenesis</keyword>
<dbReference type="Gene3D" id="3.40.50.300">
    <property type="entry name" value="P-loop containing nucleotide triphosphate hydrolases"/>
    <property type="match status" value="2"/>
</dbReference>
<dbReference type="GO" id="GO:0005730">
    <property type="term" value="C:nucleolus"/>
    <property type="evidence" value="ECO:0007669"/>
    <property type="project" value="UniProtKB-SubCell"/>
</dbReference>
<feature type="region of interest" description="Disordered" evidence="12">
    <location>
        <begin position="526"/>
        <end position="550"/>
    </location>
</feature>
<dbReference type="SUPFAM" id="SSF52540">
    <property type="entry name" value="P-loop containing nucleoside triphosphate hydrolases"/>
    <property type="match status" value="2"/>
</dbReference>
<dbReference type="PROSITE" id="PS51195">
    <property type="entry name" value="Q_MOTIF"/>
    <property type="match status" value="1"/>
</dbReference>
<dbReference type="GO" id="GO:0006364">
    <property type="term" value="P:rRNA processing"/>
    <property type="evidence" value="ECO:0007669"/>
    <property type="project" value="UniProtKB-ARBA"/>
</dbReference>
<evidence type="ECO:0000256" key="11">
    <source>
        <dbReference type="PROSITE-ProRule" id="PRU00552"/>
    </source>
</evidence>
<feature type="short sequence motif" description="Q motif" evidence="11">
    <location>
        <begin position="15"/>
        <end position="43"/>
    </location>
</feature>
<dbReference type="InterPro" id="IPR001650">
    <property type="entry name" value="Helicase_C-like"/>
</dbReference>
<dbReference type="GO" id="GO:0016787">
    <property type="term" value="F:hydrolase activity"/>
    <property type="evidence" value="ECO:0007669"/>
    <property type="project" value="UniProtKB-KW"/>
</dbReference>
<gene>
    <name evidence="16" type="ORF">DIURU_005711</name>
</gene>
<dbReference type="RefSeq" id="XP_034009559.1">
    <property type="nucleotide sequence ID" value="XM_034158724.1"/>
</dbReference>
<dbReference type="PANTHER" id="PTHR47959:SF1">
    <property type="entry name" value="ATP-DEPENDENT RNA HELICASE DBPA"/>
    <property type="match status" value="1"/>
</dbReference>
<evidence type="ECO:0000259" key="13">
    <source>
        <dbReference type="PROSITE" id="PS51192"/>
    </source>
</evidence>
<comment type="subcellular location">
    <subcellularLocation>
        <location evidence="1">Nucleus</location>
        <location evidence="1">Nucleolus</location>
    </subcellularLocation>
</comment>
<evidence type="ECO:0000256" key="9">
    <source>
        <dbReference type="ARBA" id="ARBA00023242"/>
    </source>
</evidence>
<dbReference type="GO" id="GO:0005829">
    <property type="term" value="C:cytosol"/>
    <property type="evidence" value="ECO:0007669"/>
    <property type="project" value="TreeGrafter"/>
</dbReference>
<dbReference type="GeneID" id="54784362"/>
<keyword evidence="17" id="KW-1185">Reference proteome</keyword>
<dbReference type="GO" id="GO:0003724">
    <property type="term" value="F:RNA helicase activity"/>
    <property type="evidence" value="ECO:0007669"/>
    <property type="project" value="UniProtKB-EC"/>
</dbReference>
<dbReference type="GO" id="GO:0003723">
    <property type="term" value="F:RNA binding"/>
    <property type="evidence" value="ECO:0007669"/>
    <property type="project" value="UniProtKB-KW"/>
</dbReference>
<dbReference type="CDD" id="cd18787">
    <property type="entry name" value="SF2_C_DEAD"/>
    <property type="match status" value="1"/>
</dbReference>